<keyword evidence="8" id="KW-0862">Zinc</keyword>
<evidence type="ECO:0000256" key="8">
    <source>
        <dbReference type="ARBA" id="ARBA00022833"/>
    </source>
</evidence>
<evidence type="ECO:0000313" key="13">
    <source>
        <dbReference type="Proteomes" id="UP001291926"/>
    </source>
</evidence>
<dbReference type="EC" id="2.3.2.27" evidence="3"/>
<evidence type="ECO:0000256" key="2">
    <source>
        <dbReference type="ARBA" id="ARBA00004906"/>
    </source>
</evidence>
<reference evidence="12 13" key="1">
    <citation type="journal article" date="2023" name="bioRxiv">
        <title>Genome report: Whole genome sequence and annotation of Penstemon davidsonii.</title>
        <authorList>
            <person name="Ostevik K.L."/>
            <person name="Alabady M."/>
            <person name="Zhang M."/>
            <person name="Rausher M.D."/>
        </authorList>
    </citation>
    <scope>NUCLEOTIDE SEQUENCE [LARGE SCALE GENOMIC DNA]</scope>
    <source>
        <strain evidence="12">DNT005</strain>
        <tissue evidence="12">Whole leaf</tissue>
    </source>
</reference>
<evidence type="ECO:0000256" key="3">
    <source>
        <dbReference type="ARBA" id="ARBA00012483"/>
    </source>
</evidence>
<name>A0ABR0CK87_9LAMI</name>
<feature type="transmembrane region" description="Helical" evidence="10">
    <location>
        <begin position="79"/>
        <end position="101"/>
    </location>
</feature>
<keyword evidence="13" id="KW-1185">Reference proteome</keyword>
<protein>
    <recommendedName>
        <fullName evidence="3">RING-type E3 ubiquitin transferase</fullName>
        <ecNumber evidence="3">2.3.2.27</ecNumber>
    </recommendedName>
</protein>
<feature type="domain" description="RING-type" evidence="11">
    <location>
        <begin position="173"/>
        <end position="215"/>
    </location>
</feature>
<keyword evidence="7" id="KW-0833">Ubl conjugation pathway</keyword>
<evidence type="ECO:0000256" key="7">
    <source>
        <dbReference type="ARBA" id="ARBA00022786"/>
    </source>
</evidence>
<keyword evidence="6 9" id="KW-0863">Zinc-finger</keyword>
<comment type="caution">
    <text evidence="12">The sequence shown here is derived from an EMBL/GenBank/DDBJ whole genome shotgun (WGS) entry which is preliminary data.</text>
</comment>
<evidence type="ECO:0000256" key="10">
    <source>
        <dbReference type="SAM" id="Phobius"/>
    </source>
</evidence>
<dbReference type="InterPro" id="IPR013083">
    <property type="entry name" value="Znf_RING/FYVE/PHD"/>
</dbReference>
<keyword evidence="10" id="KW-0472">Membrane</keyword>
<dbReference type="InterPro" id="IPR001841">
    <property type="entry name" value="Znf_RING"/>
</dbReference>
<accession>A0ABR0CK87</accession>
<dbReference type="SUPFAM" id="SSF57850">
    <property type="entry name" value="RING/U-box"/>
    <property type="match status" value="1"/>
</dbReference>
<comment type="catalytic activity">
    <reaction evidence="1">
        <text>S-ubiquitinyl-[E2 ubiquitin-conjugating enzyme]-L-cysteine + [acceptor protein]-L-lysine = [E2 ubiquitin-conjugating enzyme]-L-cysteine + N(6)-ubiquitinyl-[acceptor protein]-L-lysine.</text>
        <dbReference type="EC" id="2.3.2.27"/>
    </reaction>
</comment>
<dbReference type="Gene3D" id="3.30.40.10">
    <property type="entry name" value="Zinc/RING finger domain, C3HC4 (zinc finger)"/>
    <property type="match status" value="1"/>
</dbReference>
<evidence type="ECO:0000256" key="5">
    <source>
        <dbReference type="ARBA" id="ARBA00022723"/>
    </source>
</evidence>
<dbReference type="Proteomes" id="UP001291926">
    <property type="component" value="Unassembled WGS sequence"/>
</dbReference>
<proteinExistence type="predicted"/>
<keyword evidence="10" id="KW-0812">Transmembrane</keyword>
<keyword evidence="4" id="KW-0808">Transferase</keyword>
<evidence type="ECO:0000256" key="1">
    <source>
        <dbReference type="ARBA" id="ARBA00000900"/>
    </source>
</evidence>
<organism evidence="12 13">
    <name type="scientific">Penstemon davidsonii</name>
    <dbReference type="NCBI Taxonomy" id="160366"/>
    <lineage>
        <taxon>Eukaryota</taxon>
        <taxon>Viridiplantae</taxon>
        <taxon>Streptophyta</taxon>
        <taxon>Embryophyta</taxon>
        <taxon>Tracheophyta</taxon>
        <taxon>Spermatophyta</taxon>
        <taxon>Magnoliopsida</taxon>
        <taxon>eudicotyledons</taxon>
        <taxon>Gunneridae</taxon>
        <taxon>Pentapetalae</taxon>
        <taxon>asterids</taxon>
        <taxon>lamiids</taxon>
        <taxon>Lamiales</taxon>
        <taxon>Plantaginaceae</taxon>
        <taxon>Cheloneae</taxon>
        <taxon>Penstemon</taxon>
    </lineage>
</organism>
<dbReference type="CDD" id="cd16461">
    <property type="entry name" value="RING-H2_EL5-like"/>
    <property type="match status" value="1"/>
</dbReference>
<evidence type="ECO:0000313" key="12">
    <source>
        <dbReference type="EMBL" id="KAK4476916.1"/>
    </source>
</evidence>
<keyword evidence="5" id="KW-0479">Metal-binding</keyword>
<dbReference type="Pfam" id="PF13639">
    <property type="entry name" value="zf-RING_2"/>
    <property type="match status" value="1"/>
</dbReference>
<evidence type="ECO:0000256" key="4">
    <source>
        <dbReference type="ARBA" id="ARBA00022679"/>
    </source>
</evidence>
<evidence type="ECO:0000256" key="6">
    <source>
        <dbReference type="ARBA" id="ARBA00022771"/>
    </source>
</evidence>
<keyword evidence="10" id="KW-1133">Transmembrane helix</keyword>
<comment type="pathway">
    <text evidence="2">Protein modification; protein ubiquitination.</text>
</comment>
<evidence type="ECO:0000259" key="11">
    <source>
        <dbReference type="PROSITE" id="PS50089"/>
    </source>
</evidence>
<dbReference type="PANTHER" id="PTHR46913">
    <property type="entry name" value="RING-H2 FINGER PROTEIN ATL16"/>
    <property type="match status" value="1"/>
</dbReference>
<dbReference type="PROSITE" id="PS50089">
    <property type="entry name" value="ZF_RING_2"/>
    <property type="match status" value="1"/>
</dbReference>
<dbReference type="PANTHER" id="PTHR46913:SF19">
    <property type="entry name" value="RING-TYPE E3 UBIQUITIN TRANSFERASE"/>
    <property type="match status" value="1"/>
</dbReference>
<dbReference type="InterPro" id="IPR044600">
    <property type="entry name" value="ATL1/ATL16-like"/>
</dbReference>
<sequence length="439" mass="49433">MAFHHRKLLNESYDDPFLQQYCEPFCDVLKNPNGTCPFKCMNLCHPTTCRIPIEIPPPETTIDLPAHADPPQKHHQISLFLTISLSILATVVFFFICYATYKLCSRWYNSRRRRALPVEQEPGPDAFLDEDHGPMVDHHVWYIRTIGLQPSVISAITIVKYKKGEGIIEGTDCSVCLNEFQEEETLRLLPKCNHAFHIPCIDTWLTSHTNCPLCRAGIIINSTTLTSNTEEVVVPNSGLVEENPDAGSSGEEVVEEGSGVEEDMDSRAQIGLIKPMNRSVSFDSSNVGTSSAKNVGINQRLLRLVTITNEGPLVKGSSSIKRSLSCSAKAIYRIHQCFWYSMVHKLNANKTVPFRSISSTSEAVHSEPIINTSHESEDEEEEKDDLKSRIFSLRLPKRSVTNVLQKWVDEGRKITASDLRSISIDLRRSHRYKHALEDA</sequence>
<gene>
    <name evidence="12" type="ORF">RD792_016082</name>
</gene>
<evidence type="ECO:0000256" key="9">
    <source>
        <dbReference type="PROSITE-ProRule" id="PRU00175"/>
    </source>
</evidence>
<dbReference type="SMART" id="SM00184">
    <property type="entry name" value="RING"/>
    <property type="match status" value="1"/>
</dbReference>
<dbReference type="EMBL" id="JAYDYQ010002688">
    <property type="protein sequence ID" value="KAK4476916.1"/>
    <property type="molecule type" value="Genomic_DNA"/>
</dbReference>